<comment type="similarity">
    <text evidence="1">Belongs to the PPR family. P subfamily.</text>
</comment>
<dbReference type="GO" id="GO:0010019">
    <property type="term" value="P:chloroplast-nucleus signaling pathway"/>
    <property type="evidence" value="ECO:0007669"/>
    <property type="project" value="TreeGrafter"/>
</dbReference>
<reference evidence="4 5" key="1">
    <citation type="submission" date="2023-12" db="EMBL/GenBank/DDBJ databases">
        <title>A high-quality genome assembly for Dillenia turbinata (Dilleniales).</title>
        <authorList>
            <person name="Chanderbali A."/>
        </authorList>
    </citation>
    <scope>NUCLEOTIDE SEQUENCE [LARGE SCALE GENOMIC DNA]</scope>
    <source>
        <strain evidence="4">LSX21</strain>
        <tissue evidence="4">Leaf</tissue>
    </source>
</reference>
<comment type="caution">
    <text evidence="4">The sequence shown here is derived from an EMBL/GenBank/DDBJ whole genome shotgun (WGS) entry which is preliminary data.</text>
</comment>
<accession>A0AAN8VX71</accession>
<dbReference type="PANTHER" id="PTHR47936">
    <property type="entry name" value="PPR_LONG DOMAIN-CONTAINING PROTEIN"/>
    <property type="match status" value="1"/>
</dbReference>
<keyword evidence="5" id="KW-1185">Reference proteome</keyword>
<dbReference type="Pfam" id="PF13041">
    <property type="entry name" value="PPR_2"/>
    <property type="match status" value="2"/>
</dbReference>
<dbReference type="InterPro" id="IPR002885">
    <property type="entry name" value="PPR_rpt"/>
</dbReference>
<dbReference type="PROSITE" id="PS51375">
    <property type="entry name" value="PPR"/>
    <property type="match status" value="9"/>
</dbReference>
<dbReference type="NCBIfam" id="TIGR00756">
    <property type="entry name" value="PPR"/>
    <property type="match status" value="4"/>
</dbReference>
<evidence type="ECO:0000256" key="2">
    <source>
        <dbReference type="ARBA" id="ARBA00022737"/>
    </source>
</evidence>
<dbReference type="PANTHER" id="PTHR47936:SF1">
    <property type="entry name" value="PENTATRICOPEPTIDE REPEAT-CONTAINING PROTEIN GUN1, CHLOROPLASTIC"/>
    <property type="match status" value="1"/>
</dbReference>
<organism evidence="4 5">
    <name type="scientific">Dillenia turbinata</name>
    <dbReference type="NCBI Taxonomy" id="194707"/>
    <lineage>
        <taxon>Eukaryota</taxon>
        <taxon>Viridiplantae</taxon>
        <taxon>Streptophyta</taxon>
        <taxon>Embryophyta</taxon>
        <taxon>Tracheophyta</taxon>
        <taxon>Spermatophyta</taxon>
        <taxon>Magnoliopsida</taxon>
        <taxon>eudicotyledons</taxon>
        <taxon>Gunneridae</taxon>
        <taxon>Pentapetalae</taxon>
        <taxon>Dilleniales</taxon>
        <taxon>Dilleniaceae</taxon>
        <taxon>Dillenia</taxon>
    </lineage>
</organism>
<proteinExistence type="inferred from homology"/>
<evidence type="ECO:0000256" key="1">
    <source>
        <dbReference type="ARBA" id="ARBA00007626"/>
    </source>
</evidence>
<dbReference type="Pfam" id="PF01535">
    <property type="entry name" value="PPR"/>
    <property type="match status" value="5"/>
</dbReference>
<dbReference type="AlphaFoldDB" id="A0AAN8VX71"/>
<dbReference type="GO" id="GO:0031930">
    <property type="term" value="P:mitochondria-nucleus signaling pathway"/>
    <property type="evidence" value="ECO:0007669"/>
    <property type="project" value="TreeGrafter"/>
</dbReference>
<feature type="repeat" description="PPR" evidence="3">
    <location>
        <begin position="168"/>
        <end position="202"/>
    </location>
</feature>
<dbReference type="Gene3D" id="1.25.40.10">
    <property type="entry name" value="Tetratricopeptide repeat domain"/>
    <property type="match status" value="4"/>
</dbReference>
<feature type="repeat" description="PPR" evidence="3">
    <location>
        <begin position="380"/>
        <end position="414"/>
    </location>
</feature>
<gene>
    <name evidence="4" type="ORF">RJ641_035297</name>
</gene>
<feature type="repeat" description="PPR" evidence="3">
    <location>
        <begin position="203"/>
        <end position="237"/>
    </location>
</feature>
<name>A0AAN8VX71_9MAGN</name>
<protein>
    <submittedName>
        <fullName evidence="4">Pentatricopeptide repeat</fullName>
    </submittedName>
</protein>
<evidence type="ECO:0000313" key="5">
    <source>
        <dbReference type="Proteomes" id="UP001370490"/>
    </source>
</evidence>
<evidence type="ECO:0000256" key="3">
    <source>
        <dbReference type="PROSITE-ProRule" id="PRU00708"/>
    </source>
</evidence>
<feature type="repeat" description="PPR" evidence="3">
    <location>
        <begin position="238"/>
        <end position="272"/>
    </location>
</feature>
<feature type="repeat" description="PPR" evidence="3">
    <location>
        <begin position="275"/>
        <end position="309"/>
    </location>
</feature>
<dbReference type="InterPro" id="IPR011990">
    <property type="entry name" value="TPR-like_helical_dom_sf"/>
</dbReference>
<feature type="repeat" description="PPR" evidence="3">
    <location>
        <begin position="133"/>
        <end position="167"/>
    </location>
</feature>
<dbReference type="GO" id="GO:0009507">
    <property type="term" value="C:chloroplast"/>
    <property type="evidence" value="ECO:0007669"/>
    <property type="project" value="TreeGrafter"/>
</dbReference>
<keyword evidence="2" id="KW-0677">Repeat</keyword>
<feature type="repeat" description="PPR" evidence="3">
    <location>
        <begin position="417"/>
        <end position="451"/>
    </location>
</feature>
<evidence type="ECO:0000313" key="4">
    <source>
        <dbReference type="EMBL" id="KAK6935142.1"/>
    </source>
</evidence>
<feature type="repeat" description="PPR" evidence="3">
    <location>
        <begin position="345"/>
        <end position="379"/>
    </location>
</feature>
<dbReference type="EMBL" id="JBAMMX010000008">
    <property type="protein sequence ID" value="KAK6935142.1"/>
    <property type="molecule type" value="Genomic_DNA"/>
</dbReference>
<dbReference type="Proteomes" id="UP001370490">
    <property type="component" value="Unassembled WGS sequence"/>
</dbReference>
<sequence>MSFLPPSRLLSSSTFFKNPRFPLPKTLNFTTISSSADKLWSNLQKNNFTNIEKTLLNAKAKLDSKCVNGVLQRFSVNEAQLGLRFFIWAGLQPNYRHSSYMYSEACKLFELEKRPGVIIDVIDGYRVENYMLSVKMFKVVLNLCREAKLGEEALWVLRKMKEFGVRPDTNAYNIVIRLLCEKNELGLAEELMKEMTLSDLYPDMITYVSMIKGFCNVGRLEDANGLINVMKEHGCSPNAVVYSSFLDGVSRFGSLERVLELLGEMEKEGGSCSPNVVTYTSVIQSLCEKGRSMEALRVLDQMEDCGCFPNRVTSRILITGLCKEGCLEEAYKLIDKLVAGGNVSSGECYSSLVVSLLQIRNVDEAEKLFKKMLAGEVKPNSLASSLMLKDLCSQGRILDAFNFYNEMEKIGFISSIDSDIYSILLVGLCQKDHPVEASKLANLMVKRGIRMKGPYVEKIMEHLQQSGDNEIILQLDKVRNVVE</sequence>
<feature type="repeat" description="PPR" evidence="3">
    <location>
        <begin position="310"/>
        <end position="344"/>
    </location>
</feature>